<feature type="compositionally biased region" description="Basic and acidic residues" evidence="1">
    <location>
        <begin position="9"/>
        <end position="30"/>
    </location>
</feature>
<gene>
    <name evidence="2" type="ORF">BO223_08640</name>
</gene>
<organism evidence="2 3">
    <name type="scientific">Faecalibaculum rodentium</name>
    <dbReference type="NCBI Taxonomy" id="1702221"/>
    <lineage>
        <taxon>Bacteria</taxon>
        <taxon>Bacillati</taxon>
        <taxon>Bacillota</taxon>
        <taxon>Erysipelotrichia</taxon>
        <taxon>Erysipelotrichales</taxon>
        <taxon>Erysipelotrichaceae</taxon>
        <taxon>Faecalibaculum</taxon>
    </lineage>
</organism>
<evidence type="ECO:0000256" key="1">
    <source>
        <dbReference type="SAM" id="MobiDB-lite"/>
    </source>
</evidence>
<evidence type="ECO:0000313" key="3">
    <source>
        <dbReference type="Proteomes" id="UP000186758"/>
    </source>
</evidence>
<sequence>MADSPDGLKASETDNSERSEIPPPGKEHQRLHAPVLLSFFLLAGESRDAEGGRCDTGTIIV</sequence>
<evidence type="ECO:0000313" key="2">
    <source>
        <dbReference type="EMBL" id="OLU44234.1"/>
    </source>
</evidence>
<dbReference type="Proteomes" id="UP000186758">
    <property type="component" value="Unassembled WGS sequence"/>
</dbReference>
<accession>A0A1Q9YIU3</accession>
<comment type="caution">
    <text evidence="2">The sequence shown here is derived from an EMBL/GenBank/DDBJ whole genome shotgun (WGS) entry which is preliminary data.</text>
</comment>
<name>A0A1Q9YIU3_9FIRM</name>
<dbReference type="AlphaFoldDB" id="A0A1Q9YIU3"/>
<feature type="region of interest" description="Disordered" evidence="1">
    <location>
        <begin position="1"/>
        <end position="30"/>
    </location>
</feature>
<protein>
    <submittedName>
        <fullName evidence="2">Uncharacterized protein</fullName>
    </submittedName>
</protein>
<proteinExistence type="predicted"/>
<reference evidence="2 3" key="1">
    <citation type="submission" date="2016-11" db="EMBL/GenBank/DDBJ databases">
        <title>Description of two novel members of the family Erysipelotrichaceae: Ileibacterium lipovorans gen. nov., sp. nov. and Dubosiella newyorkensis, gen. nov., sp. nov.</title>
        <authorList>
            <person name="Cox L.M."/>
            <person name="Sohn J."/>
            <person name="Tyrrell K.L."/>
            <person name="Citron D.M."/>
            <person name="Lawson P.A."/>
            <person name="Patel N.B."/>
            <person name="Iizumi T."/>
            <person name="Perez-Perez G.I."/>
            <person name="Goldstein E.J."/>
            <person name="Blaser M.J."/>
        </authorList>
    </citation>
    <scope>NUCLEOTIDE SEQUENCE [LARGE SCALE GENOMIC DNA]</scope>
    <source>
        <strain evidence="2 3">NYU-BL-K8</strain>
    </source>
</reference>
<dbReference type="EMBL" id="MPJZ01000073">
    <property type="protein sequence ID" value="OLU44234.1"/>
    <property type="molecule type" value="Genomic_DNA"/>
</dbReference>